<feature type="compositionally biased region" description="Basic and acidic residues" evidence="2">
    <location>
        <begin position="164"/>
        <end position="173"/>
    </location>
</feature>
<keyword evidence="3" id="KW-0812">Transmembrane</keyword>
<dbReference type="Proteomes" id="UP000225706">
    <property type="component" value="Unassembled WGS sequence"/>
</dbReference>
<evidence type="ECO:0000256" key="2">
    <source>
        <dbReference type="SAM" id="MobiDB-lite"/>
    </source>
</evidence>
<organism evidence="4 5">
    <name type="scientific">Stylophora pistillata</name>
    <name type="common">Smooth cauliflower coral</name>
    <dbReference type="NCBI Taxonomy" id="50429"/>
    <lineage>
        <taxon>Eukaryota</taxon>
        <taxon>Metazoa</taxon>
        <taxon>Cnidaria</taxon>
        <taxon>Anthozoa</taxon>
        <taxon>Hexacorallia</taxon>
        <taxon>Scleractinia</taxon>
        <taxon>Astrocoeniina</taxon>
        <taxon>Pocilloporidae</taxon>
        <taxon>Stylophora</taxon>
    </lineage>
</organism>
<dbReference type="GO" id="GO:0015293">
    <property type="term" value="F:symporter activity"/>
    <property type="evidence" value="ECO:0007669"/>
    <property type="project" value="InterPro"/>
</dbReference>
<feature type="region of interest" description="Disordered" evidence="2">
    <location>
        <begin position="423"/>
        <end position="456"/>
    </location>
</feature>
<evidence type="ECO:0000313" key="5">
    <source>
        <dbReference type="Proteomes" id="UP000225706"/>
    </source>
</evidence>
<dbReference type="GO" id="GO:0008643">
    <property type="term" value="P:carbohydrate transport"/>
    <property type="evidence" value="ECO:0007669"/>
    <property type="project" value="InterPro"/>
</dbReference>
<keyword evidence="3" id="KW-0472">Membrane</keyword>
<accession>A0A2B4SEC5</accession>
<gene>
    <name evidence="4" type="primary">MFSD12</name>
    <name evidence="4" type="ORF">AWC38_SpisGene7571</name>
</gene>
<dbReference type="Gene3D" id="1.20.1250.20">
    <property type="entry name" value="MFS general substrate transporter like domains"/>
    <property type="match status" value="1"/>
</dbReference>
<comment type="similarity">
    <text evidence="1">Belongs to the major facilitator superfamily.</text>
</comment>
<feature type="region of interest" description="Disordered" evidence="2">
    <location>
        <begin position="145"/>
        <end position="176"/>
    </location>
</feature>
<dbReference type="SUPFAM" id="SSF103473">
    <property type="entry name" value="MFS general substrate transporter"/>
    <property type="match status" value="1"/>
</dbReference>
<keyword evidence="3" id="KW-1133">Transmembrane helix</keyword>
<feature type="compositionally biased region" description="Acidic residues" evidence="2">
    <location>
        <begin position="298"/>
        <end position="307"/>
    </location>
</feature>
<feature type="region of interest" description="Disordered" evidence="2">
    <location>
        <begin position="245"/>
        <end position="378"/>
    </location>
</feature>
<feature type="compositionally biased region" description="Basic and acidic residues" evidence="2">
    <location>
        <begin position="111"/>
        <end position="128"/>
    </location>
</feature>
<dbReference type="InterPro" id="IPR036259">
    <property type="entry name" value="MFS_trans_sf"/>
</dbReference>
<dbReference type="STRING" id="50429.A0A2B4SEC5"/>
<dbReference type="OrthoDB" id="5987933at2759"/>
<feature type="compositionally biased region" description="Low complexity" evidence="2">
    <location>
        <begin position="149"/>
        <end position="160"/>
    </location>
</feature>
<feature type="compositionally biased region" description="Basic and acidic residues" evidence="2">
    <location>
        <begin position="264"/>
        <end position="289"/>
    </location>
</feature>
<dbReference type="AlphaFoldDB" id="A0A2B4SEC5"/>
<keyword evidence="5" id="KW-1185">Reference proteome</keyword>
<dbReference type="PANTHER" id="PTHR11328">
    <property type="entry name" value="MAJOR FACILITATOR SUPERFAMILY DOMAIN-CONTAINING PROTEIN"/>
    <property type="match status" value="1"/>
</dbReference>
<name>A0A2B4SEC5_STYPI</name>
<dbReference type="PANTHER" id="PTHR11328:SF28">
    <property type="entry name" value="MAJOR FACILITATOR SUPERFAMILY DOMAIN-CONTAINING PROTEIN 12"/>
    <property type="match status" value="1"/>
</dbReference>
<reference evidence="5" key="1">
    <citation type="journal article" date="2017" name="bioRxiv">
        <title>Comparative analysis of the genomes of Stylophora pistillata and Acropora digitifera provides evidence for extensive differences between species of corals.</title>
        <authorList>
            <person name="Voolstra C.R."/>
            <person name="Li Y."/>
            <person name="Liew Y.J."/>
            <person name="Baumgarten S."/>
            <person name="Zoccola D."/>
            <person name="Flot J.-F."/>
            <person name="Tambutte S."/>
            <person name="Allemand D."/>
            <person name="Aranda M."/>
        </authorList>
    </citation>
    <scope>NUCLEOTIDE SEQUENCE [LARGE SCALE GENOMIC DNA]</scope>
</reference>
<evidence type="ECO:0000256" key="3">
    <source>
        <dbReference type="SAM" id="Phobius"/>
    </source>
</evidence>
<protein>
    <submittedName>
        <fullName evidence="4">Major facilitator superfamily domain-containing protein 12</fullName>
    </submittedName>
</protein>
<sequence>MFSFISGIFIYIVAWGLLGQDKSDDLGPHSLPEFLYLACILSGTGVFLAAIFQIGVREPKTRVRRKSTINSLMNAPGVFLNAFGSQNANTRRRSIAHNFIDMILATTQYEEKQSEMSGCEESRAPERPGRKRSLLQKFVEALFSDGETDNNSQSQDQLQSATEETTKNPKSEDLQTPMFLEVQHLDPQRKRSLLMRVLDGLVLRLQQEEQVQFTCINGIEDQIAQDGEDDECVTGENFWRTGQEEIESAPDESEWELTNDVGFAEDKNRNEEEGIDREDQNKTSRDDSTRNFPKQECIEELGNDSEDQSERIPETSFRTQCSQRKREMVDFPDGSKCGLSNSGFEDNESDGDRKRSLSNTLEGKRRKSVQFSSSEFSRKLSMNEKELQSLNLDYTPKKKTSLEECTQNFPKEDCREDEGIKACESRNDSSTGGDNPELLGVPVPLTNGERGPERKHKKKIKEWLRDPRLYKVAIIFACSRHALDLTNTYLPLFLTETLLLPKESTAYFPLILLISASLASSTSNKLNNKIGSKWSYLLAGLLVMGGAVWSYFQTVSTRQSFYAPVVIIGSVLIMESQESQVIEQFTSTTDGPESVGTWATSSELDIPEALKLLENSGVRFTGVPFMGSGQTKIIKDRSVYFSVDTLVTTQAILGGIDAAGIDIDSIGTVQRKSSNKSRVVSVVSRAAKEVALETPYVKIEGLKTFLGDYESRLAIVKVYEAPAKLPDTALIGRLSHYGRVLSFRRDMVAQHIENGVRTARMNIAH</sequence>
<feature type="transmembrane region" description="Helical" evidence="3">
    <location>
        <begin position="35"/>
        <end position="56"/>
    </location>
</feature>
<evidence type="ECO:0000313" key="4">
    <source>
        <dbReference type="EMBL" id="PFX27726.1"/>
    </source>
</evidence>
<dbReference type="EMBL" id="LSMT01000097">
    <property type="protein sequence ID" value="PFX27726.1"/>
    <property type="molecule type" value="Genomic_DNA"/>
</dbReference>
<evidence type="ECO:0000256" key="1">
    <source>
        <dbReference type="ARBA" id="ARBA00008335"/>
    </source>
</evidence>
<comment type="caution">
    <text evidence="4">The sequence shown here is derived from an EMBL/GenBank/DDBJ whole genome shotgun (WGS) entry which is preliminary data.</text>
</comment>
<feature type="transmembrane region" description="Helical" evidence="3">
    <location>
        <begin position="534"/>
        <end position="552"/>
    </location>
</feature>
<feature type="region of interest" description="Disordered" evidence="2">
    <location>
        <begin position="111"/>
        <end position="130"/>
    </location>
</feature>
<dbReference type="GO" id="GO:0005886">
    <property type="term" value="C:plasma membrane"/>
    <property type="evidence" value="ECO:0007669"/>
    <property type="project" value="TreeGrafter"/>
</dbReference>
<proteinExistence type="inferred from homology"/>
<dbReference type="InterPro" id="IPR039672">
    <property type="entry name" value="MFS_2"/>
</dbReference>
<feature type="compositionally biased region" description="Acidic residues" evidence="2">
    <location>
        <begin position="245"/>
        <end position="257"/>
    </location>
</feature>